<dbReference type="SUPFAM" id="SSF52777">
    <property type="entry name" value="CoA-dependent acyltransferases"/>
    <property type="match status" value="2"/>
</dbReference>
<dbReference type="Pfam" id="PF00501">
    <property type="entry name" value="AMP-binding"/>
    <property type="match status" value="1"/>
</dbReference>
<dbReference type="Gene3D" id="3.30.70.3290">
    <property type="match status" value="1"/>
</dbReference>
<dbReference type="SUPFAM" id="SSF55048">
    <property type="entry name" value="Probable ACP-binding domain of malonyl-CoA ACP transacylase"/>
    <property type="match status" value="1"/>
</dbReference>
<dbReference type="GO" id="GO:0043041">
    <property type="term" value="P:amino acid activation for nonribosomal peptide biosynthetic process"/>
    <property type="evidence" value="ECO:0007669"/>
    <property type="project" value="TreeGrafter"/>
</dbReference>
<keyword evidence="2" id="KW-0597">Phosphoprotein</keyword>
<evidence type="ECO:0000256" key="2">
    <source>
        <dbReference type="ARBA" id="ARBA00022553"/>
    </source>
</evidence>
<evidence type="ECO:0000256" key="5">
    <source>
        <dbReference type="ARBA" id="ARBA00022737"/>
    </source>
</evidence>
<dbReference type="Gene3D" id="3.30.559.30">
    <property type="entry name" value="Nonribosomal peptide synthetase, condensation domain"/>
    <property type="match status" value="1"/>
</dbReference>
<dbReference type="InterPro" id="IPR016035">
    <property type="entry name" value="Acyl_Trfase/lysoPLipase"/>
</dbReference>
<dbReference type="InterPro" id="IPR020845">
    <property type="entry name" value="AMP-binding_CS"/>
</dbReference>
<dbReference type="SMART" id="SM00825">
    <property type="entry name" value="PKS_KS"/>
    <property type="match status" value="1"/>
</dbReference>
<feature type="domain" description="Carrier" evidence="6">
    <location>
        <begin position="817"/>
        <end position="897"/>
    </location>
</feature>
<keyword evidence="4" id="KW-0808">Transferase</keyword>
<dbReference type="GO" id="GO:0016874">
    <property type="term" value="F:ligase activity"/>
    <property type="evidence" value="ECO:0007669"/>
    <property type="project" value="UniProtKB-KW"/>
</dbReference>
<reference evidence="8" key="1">
    <citation type="submission" date="2020-10" db="EMBL/GenBank/DDBJ databases">
        <title>High-Quality Genome Resource of Clonostachys rosea strain S41 by Oxford Nanopore Long-Read Sequencing.</title>
        <authorList>
            <person name="Wang H."/>
        </authorList>
    </citation>
    <scope>NUCLEOTIDE SEQUENCE</scope>
    <source>
        <strain evidence="8">S41</strain>
    </source>
</reference>
<dbReference type="FunFam" id="3.40.50.980:FF:000001">
    <property type="entry name" value="Non-ribosomal peptide synthetase"/>
    <property type="match status" value="1"/>
</dbReference>
<dbReference type="SMART" id="SM00827">
    <property type="entry name" value="PKS_AT"/>
    <property type="match status" value="1"/>
</dbReference>
<dbReference type="CDD" id="cd19545">
    <property type="entry name" value="FUM14_C_NRPS-like"/>
    <property type="match status" value="1"/>
</dbReference>
<evidence type="ECO:0008006" key="10">
    <source>
        <dbReference type="Google" id="ProtNLM"/>
    </source>
</evidence>
<dbReference type="Gene3D" id="3.40.47.10">
    <property type="match status" value="2"/>
</dbReference>
<evidence type="ECO:0000313" key="8">
    <source>
        <dbReference type="EMBL" id="KAF9749988.1"/>
    </source>
</evidence>
<evidence type="ECO:0000256" key="4">
    <source>
        <dbReference type="ARBA" id="ARBA00022679"/>
    </source>
</evidence>
<dbReference type="PROSITE" id="PS00455">
    <property type="entry name" value="AMP_BINDING"/>
    <property type="match status" value="1"/>
</dbReference>
<dbReference type="Pfam" id="PF00668">
    <property type="entry name" value="Condensation"/>
    <property type="match status" value="1"/>
</dbReference>
<dbReference type="GO" id="GO:0031177">
    <property type="term" value="F:phosphopantetheine binding"/>
    <property type="evidence" value="ECO:0007669"/>
    <property type="project" value="TreeGrafter"/>
</dbReference>
<dbReference type="Pfam" id="PF00698">
    <property type="entry name" value="Acyl_transf_1"/>
    <property type="match status" value="1"/>
</dbReference>
<dbReference type="InterPro" id="IPR014031">
    <property type="entry name" value="Ketoacyl_synth_C"/>
</dbReference>
<dbReference type="PROSITE" id="PS52004">
    <property type="entry name" value="KS3_2"/>
    <property type="match status" value="1"/>
</dbReference>
<dbReference type="PANTHER" id="PTHR45527">
    <property type="entry name" value="NONRIBOSOMAL PEPTIDE SYNTHETASE"/>
    <property type="match status" value="1"/>
</dbReference>
<evidence type="ECO:0000259" key="7">
    <source>
        <dbReference type="PROSITE" id="PS52004"/>
    </source>
</evidence>
<comment type="caution">
    <text evidence="8">The sequence shown here is derived from an EMBL/GenBank/DDBJ whole genome shotgun (WGS) entry which is preliminary data.</text>
</comment>
<dbReference type="Gene3D" id="1.10.1200.10">
    <property type="entry name" value="ACP-like"/>
    <property type="match status" value="1"/>
</dbReference>
<dbReference type="GO" id="GO:0016746">
    <property type="term" value="F:acyltransferase activity"/>
    <property type="evidence" value="ECO:0007669"/>
    <property type="project" value="InterPro"/>
</dbReference>
<dbReference type="SUPFAM" id="SSF53901">
    <property type="entry name" value="Thiolase-like"/>
    <property type="match status" value="2"/>
</dbReference>
<dbReference type="Gene3D" id="3.40.366.10">
    <property type="entry name" value="Malonyl-Coenzyme A Acyl Carrier Protein, domain 2"/>
    <property type="match status" value="1"/>
</dbReference>
<dbReference type="InterPro" id="IPR009081">
    <property type="entry name" value="PP-bd_ACP"/>
</dbReference>
<name>A0A8H7TMA0_BIOOC</name>
<dbReference type="Gene3D" id="3.40.50.12780">
    <property type="entry name" value="N-terminal domain of ligase-like"/>
    <property type="match status" value="1"/>
</dbReference>
<dbReference type="InterPro" id="IPR016036">
    <property type="entry name" value="Malonyl_transacylase_ACP-bd"/>
</dbReference>
<protein>
    <recommendedName>
        <fullName evidence="10">Carrier domain-containing protein</fullName>
    </recommendedName>
</protein>
<dbReference type="PROSITE" id="PS50075">
    <property type="entry name" value="CARRIER"/>
    <property type="match status" value="1"/>
</dbReference>
<dbReference type="InterPro" id="IPR042099">
    <property type="entry name" value="ANL_N_sf"/>
</dbReference>
<dbReference type="InterPro" id="IPR001242">
    <property type="entry name" value="Condensation_dom"/>
</dbReference>
<dbReference type="PANTHER" id="PTHR45527:SF1">
    <property type="entry name" value="FATTY ACID SYNTHASE"/>
    <property type="match status" value="1"/>
</dbReference>
<dbReference type="GO" id="GO:0005737">
    <property type="term" value="C:cytoplasm"/>
    <property type="evidence" value="ECO:0007669"/>
    <property type="project" value="TreeGrafter"/>
</dbReference>
<dbReference type="InterPro" id="IPR016039">
    <property type="entry name" value="Thiolase-like"/>
</dbReference>
<keyword evidence="5" id="KW-0677">Repeat</keyword>
<dbReference type="InterPro" id="IPR032821">
    <property type="entry name" value="PKS_assoc"/>
</dbReference>
<dbReference type="InterPro" id="IPR020841">
    <property type="entry name" value="PKS_Beta-ketoAc_synthase_dom"/>
</dbReference>
<sequence>MAETTKKMPIAICGAGIRSTGPIPLFKESTDSLANQTEAAGRHGATSETCDTKEVAGLHVLSDVVQDCLEDACETAFTDEDAYVGIFLGNSGAEGQGDSENEVKIAKNLGSSIGLHGPCVTIGSGPSAAFIALHEACYAIASGIADSAVVVCIESSSDTTAGQGEFAAVYVKPLDAALRDENPVRALIRAIETDYYSSAHEDEVSPELAYGSIVRRAYQKAGLNPIDTTAVETTGHMRPSVSEAERISINNVFDVRHVNINSIKPQSGSGRNAAGMANLLNTMLWVEDRESSSPAYPSSQDQNGRVSINCFDARGSNVHIIIDPPPVADQEPQRRTDPQLILFSGPSSRSLARQIESYKNYCLAHSSRTVDVAYTRAIRRKALDHRAFSIVCQGKFISTSNHVKLPSSPPQVTLIFTGQGAQWAGMGVELIEAYPNIKGDLEMMDNILSGLVQPPSWSILDETTRSSSDPKNRVNHAELAPTLCTALQIALLRQYERLEIPVEAVVGHSSGEVAAAYAAGYLSLRDAIVVAYHYGKMATARTKRGGMATVSLDAEATRPFLREGVVVGCENSPGSSTLSGDLETLKKVLATIENARPDATTRMVKTEMAYHSDQMREVTGIFLQGMLEDDIKSSRPRKEQKAAYYSSTYGRRLSKDEDLGPEYWVKNVTQPVHFSSAVACLFEASSRNQFLLEVGPHSTLAVPLRQICDAKHVSFNYVSSQTRSKDNIARFVISLGRLWQEGVPFDLRSVFPGGKPIAGLPVIPRDDDEISGELMEDDDSSPDISIFDSTTLSAKEKRDLIVYRSLQTAHSIPDEEVPTTEIELILRAIWTKVLQGITSISPQKIGKSDNFFLLGGDSLVIIEMVKVAYEIGLRLAPAEAVQHPRLSDMAGIATISDDGTPLVSERFSMVASQVQGTSSIIEKARQACSLSDQGCIEDIYPCTALQEGFMALAVTQPGSYVHRWVYKLSGSVEVARFQAAWNLIIQRCTTLRSRICSIDDKALQVVVQDDTSWEHPPSGLDVHAYVNHARSIRMAYGDRLSRYALVHQDDGAVYFVWILHHAAFDGLTMKLVLDGLYNAYYDSQGIGLTLPYANFIQYVESLDVESARDYWRGQLEGAKPALFPTARPTTNSKMSGRVKKLTMPFHNATRPAFTTATILRAAWALVLAKYCDTDDVCFGTTVSGRQAPVPGLGDIPGPMIATVPVRVRLVKDQKISSFLQDIQAQATGMVPFEQLGLQNIAKLSQDAKEACNFSNLFVIQPLNHLSSAALEATDAILYQSKEEMSLSEEAMNNYFTYPLVIQPRIGKGYVEIDFTYYADIVPEKQLEAVYHHLKHVINQLLAPEDRTLRDISVSGPWDIAYSRGANIRDVRIVDECFHHLVERQAKLRSAEPAIDAWDLKLTYGELNDAANRLSRHLVKSLGVRPNDLVHVCFEKSAWYYVAILAVNKAGAAWVPLDPSHPVQRLQQVVSQTQARLALSSYETKPLCSLLLDRVLEVGHGLLDDLKDSESNEDGVVNVSPEQAAYVLFTSGSTGIPKGFVMEHKAVCTSQTEGSTRLGMTSKTRMLQFAAYVFDFSIGEIVGPLIVGGCLCVPSEHDRTNRLAEFVSEKSANWMYSTPAFLRTLSPQDLPSMELIMLGESLLDRIYSTRGLGR</sequence>
<dbReference type="SUPFAM" id="SSF47336">
    <property type="entry name" value="ACP-like"/>
    <property type="match status" value="1"/>
</dbReference>
<dbReference type="Pfam" id="PF00550">
    <property type="entry name" value="PP-binding"/>
    <property type="match status" value="1"/>
</dbReference>
<gene>
    <name evidence="8" type="ORF">IM811_016015</name>
</gene>
<dbReference type="InterPro" id="IPR036736">
    <property type="entry name" value="ACP-like_sf"/>
</dbReference>
<dbReference type="InterPro" id="IPR001227">
    <property type="entry name" value="Ac_transferase_dom_sf"/>
</dbReference>
<dbReference type="InterPro" id="IPR023213">
    <property type="entry name" value="CAT-like_dom_sf"/>
</dbReference>
<organism evidence="8 9">
    <name type="scientific">Bionectria ochroleuca</name>
    <name type="common">Gliocladium roseum</name>
    <dbReference type="NCBI Taxonomy" id="29856"/>
    <lineage>
        <taxon>Eukaryota</taxon>
        <taxon>Fungi</taxon>
        <taxon>Dikarya</taxon>
        <taxon>Ascomycota</taxon>
        <taxon>Pezizomycotina</taxon>
        <taxon>Sordariomycetes</taxon>
        <taxon>Hypocreomycetidae</taxon>
        <taxon>Hypocreales</taxon>
        <taxon>Bionectriaceae</taxon>
        <taxon>Clonostachys</taxon>
    </lineage>
</organism>
<evidence type="ECO:0000259" key="6">
    <source>
        <dbReference type="PROSITE" id="PS50075"/>
    </source>
</evidence>
<dbReference type="Pfam" id="PF16197">
    <property type="entry name" value="KAsynt_C_assoc"/>
    <property type="match status" value="1"/>
</dbReference>
<keyword evidence="1" id="KW-0596">Phosphopantetheine</keyword>
<proteinExistence type="predicted"/>
<feature type="domain" description="Ketosynthase family 3 (KS3)" evidence="7">
    <location>
        <begin position="1"/>
        <end position="324"/>
    </location>
</feature>
<dbReference type="Proteomes" id="UP000616885">
    <property type="component" value="Unassembled WGS sequence"/>
</dbReference>
<dbReference type="InterPro" id="IPR014043">
    <property type="entry name" value="Acyl_transferase_dom"/>
</dbReference>
<keyword evidence="3" id="KW-0436">Ligase</keyword>
<dbReference type="Pfam" id="PF02801">
    <property type="entry name" value="Ketoacyl-synt_C"/>
    <property type="match status" value="1"/>
</dbReference>
<dbReference type="SUPFAM" id="SSF52151">
    <property type="entry name" value="FabD/lysophospholipase-like"/>
    <property type="match status" value="1"/>
</dbReference>
<dbReference type="Gene3D" id="3.30.559.10">
    <property type="entry name" value="Chloramphenicol acetyltransferase-like domain"/>
    <property type="match status" value="1"/>
</dbReference>
<evidence type="ECO:0000313" key="9">
    <source>
        <dbReference type="Proteomes" id="UP000616885"/>
    </source>
</evidence>
<evidence type="ECO:0000256" key="1">
    <source>
        <dbReference type="ARBA" id="ARBA00022450"/>
    </source>
</evidence>
<dbReference type="EMBL" id="JADCTT010000007">
    <property type="protein sequence ID" value="KAF9749988.1"/>
    <property type="molecule type" value="Genomic_DNA"/>
</dbReference>
<evidence type="ECO:0000256" key="3">
    <source>
        <dbReference type="ARBA" id="ARBA00022598"/>
    </source>
</evidence>
<dbReference type="SUPFAM" id="SSF56801">
    <property type="entry name" value="Acetyl-CoA synthetase-like"/>
    <property type="match status" value="1"/>
</dbReference>
<dbReference type="GO" id="GO:0044550">
    <property type="term" value="P:secondary metabolite biosynthetic process"/>
    <property type="evidence" value="ECO:0007669"/>
    <property type="project" value="TreeGrafter"/>
</dbReference>
<dbReference type="InterPro" id="IPR000873">
    <property type="entry name" value="AMP-dep_synth/lig_dom"/>
</dbReference>
<accession>A0A8H7TMA0</accession>